<dbReference type="EMBL" id="DWYA01000092">
    <property type="protein sequence ID" value="HJB40760.1"/>
    <property type="molecule type" value="Genomic_DNA"/>
</dbReference>
<dbReference type="GO" id="GO:0003949">
    <property type="term" value="F:1-(5-phosphoribosyl)-5-[(5-phosphoribosylamino)methylideneamino]imidazole-4-carboxamide isomerase activity"/>
    <property type="evidence" value="ECO:0007669"/>
    <property type="project" value="UniProtKB-UniRule"/>
</dbReference>
<evidence type="ECO:0000256" key="9">
    <source>
        <dbReference type="ARBA" id="ARBA00023102"/>
    </source>
</evidence>
<protein>
    <recommendedName>
        <fullName evidence="6 12">1-(5-phosphoribosyl)-5-[(5-phosphoribosylamino)methylideneamino] imidazole-4-carboxamide isomerase</fullName>
        <ecNumber evidence="5 12">5.3.1.16</ecNumber>
    </recommendedName>
    <alternativeName>
        <fullName evidence="11 12">Phosphoribosylformimino-5-aminoimidazole carboxamide ribotide isomerase</fullName>
    </alternativeName>
</protein>
<keyword evidence="8 12" id="KW-0028">Amino-acid biosynthesis</keyword>
<dbReference type="SUPFAM" id="SSF51366">
    <property type="entry name" value="Ribulose-phoshate binding barrel"/>
    <property type="match status" value="1"/>
</dbReference>
<comment type="caution">
    <text evidence="15">The sequence shown here is derived from an EMBL/GenBank/DDBJ whole genome shotgun (WGS) entry which is preliminary data.</text>
</comment>
<dbReference type="FunFam" id="3.20.20.70:FF:000009">
    <property type="entry name" value="1-(5-phosphoribosyl)-5-[(5-phosphoribosylamino)methylideneamino] imidazole-4-carboxamide isomerase"/>
    <property type="match status" value="1"/>
</dbReference>
<dbReference type="PANTHER" id="PTHR43090:SF2">
    <property type="entry name" value="1-(5-PHOSPHORIBOSYL)-5-[(5-PHOSPHORIBOSYLAMINO)METHYLIDENEAMINO] IMIDAZOLE-4-CARBOXAMIDE ISOMERASE"/>
    <property type="match status" value="1"/>
</dbReference>
<dbReference type="InterPro" id="IPR011060">
    <property type="entry name" value="RibuloseP-bd_barrel"/>
</dbReference>
<reference evidence="15" key="2">
    <citation type="submission" date="2021-04" db="EMBL/GenBank/DDBJ databases">
        <authorList>
            <person name="Gilroy R."/>
        </authorList>
    </citation>
    <scope>NUCLEOTIDE SEQUENCE</scope>
    <source>
        <strain evidence="15">ChiBcec8-14828</strain>
    </source>
</reference>
<dbReference type="PANTHER" id="PTHR43090">
    <property type="entry name" value="1-(5-PHOSPHORIBOSYL)-5-[(5-PHOSPHORIBOSYLAMINO)METHYLIDENEAMINO] IMIDAZOLE-4-CARBOXAMIDE ISOMERASE"/>
    <property type="match status" value="1"/>
</dbReference>
<comment type="pathway">
    <text evidence="3 12 14">Amino-acid biosynthesis; L-histidine biosynthesis; L-histidine from 5-phospho-alpha-D-ribose 1-diphosphate: step 4/9.</text>
</comment>
<dbReference type="InterPro" id="IPR013785">
    <property type="entry name" value="Aldolase_TIM"/>
</dbReference>
<dbReference type="EC" id="5.3.1.16" evidence="5 12"/>
<dbReference type="InterPro" id="IPR044524">
    <property type="entry name" value="Isoase_HisA-like"/>
</dbReference>
<keyword evidence="7 12" id="KW-0963">Cytoplasm</keyword>
<evidence type="ECO:0000256" key="6">
    <source>
        <dbReference type="ARBA" id="ARBA00018464"/>
    </source>
</evidence>
<dbReference type="InterPro" id="IPR023016">
    <property type="entry name" value="HisA/PriA"/>
</dbReference>
<dbReference type="NCBIfam" id="TIGR00007">
    <property type="entry name" value="1-(5-phosphoribosyl)-5-[(5-phosphoribosylamino)methylideneamino]imidazole-4-carboxamide isomerase"/>
    <property type="match status" value="1"/>
</dbReference>
<dbReference type="InterPro" id="IPR006062">
    <property type="entry name" value="His_biosynth"/>
</dbReference>
<evidence type="ECO:0000256" key="4">
    <source>
        <dbReference type="ARBA" id="ARBA00009667"/>
    </source>
</evidence>
<comment type="similarity">
    <text evidence="4 12 13">Belongs to the HisA/HisF family.</text>
</comment>
<feature type="active site" description="Proton donor" evidence="12">
    <location>
        <position position="129"/>
    </location>
</feature>
<dbReference type="Gene3D" id="3.20.20.70">
    <property type="entry name" value="Aldolase class I"/>
    <property type="match status" value="1"/>
</dbReference>
<evidence type="ECO:0000256" key="2">
    <source>
        <dbReference type="ARBA" id="ARBA00004496"/>
    </source>
</evidence>
<dbReference type="GO" id="GO:0000105">
    <property type="term" value="P:L-histidine biosynthetic process"/>
    <property type="evidence" value="ECO:0007669"/>
    <property type="project" value="UniProtKB-UniRule"/>
</dbReference>
<gene>
    <name evidence="12 15" type="primary">hisA</name>
    <name evidence="15" type="ORF">H9943_10255</name>
</gene>
<evidence type="ECO:0000256" key="13">
    <source>
        <dbReference type="RuleBase" id="RU003657"/>
    </source>
</evidence>
<dbReference type="GO" id="GO:0005737">
    <property type="term" value="C:cytoplasm"/>
    <property type="evidence" value="ECO:0007669"/>
    <property type="project" value="UniProtKB-SubCell"/>
</dbReference>
<evidence type="ECO:0000256" key="5">
    <source>
        <dbReference type="ARBA" id="ARBA00012550"/>
    </source>
</evidence>
<comment type="catalytic activity">
    <reaction evidence="1 12 14">
        <text>1-(5-phospho-beta-D-ribosyl)-5-[(5-phospho-beta-D-ribosylamino)methylideneamino]imidazole-4-carboxamide = 5-[(5-phospho-1-deoxy-D-ribulos-1-ylimino)methylamino]-1-(5-phospho-beta-D-ribosyl)imidazole-4-carboxamide</text>
        <dbReference type="Rhea" id="RHEA:15469"/>
        <dbReference type="ChEBI" id="CHEBI:58435"/>
        <dbReference type="ChEBI" id="CHEBI:58525"/>
        <dbReference type="EC" id="5.3.1.16"/>
    </reaction>
</comment>
<feature type="active site" description="Proton acceptor" evidence="12">
    <location>
        <position position="8"/>
    </location>
</feature>
<evidence type="ECO:0000256" key="11">
    <source>
        <dbReference type="ARBA" id="ARBA00030547"/>
    </source>
</evidence>
<dbReference type="GO" id="GO:0000162">
    <property type="term" value="P:L-tryptophan biosynthetic process"/>
    <property type="evidence" value="ECO:0007669"/>
    <property type="project" value="TreeGrafter"/>
</dbReference>
<evidence type="ECO:0000256" key="1">
    <source>
        <dbReference type="ARBA" id="ARBA00000901"/>
    </source>
</evidence>
<dbReference type="InterPro" id="IPR006063">
    <property type="entry name" value="HisA_bact_arch"/>
</dbReference>
<keyword evidence="10 12" id="KW-0413">Isomerase</keyword>
<evidence type="ECO:0000256" key="3">
    <source>
        <dbReference type="ARBA" id="ARBA00005133"/>
    </source>
</evidence>
<dbReference type="HAMAP" id="MF_01014">
    <property type="entry name" value="HisA"/>
    <property type="match status" value="1"/>
</dbReference>
<evidence type="ECO:0000256" key="12">
    <source>
        <dbReference type="HAMAP-Rule" id="MF_01014"/>
    </source>
</evidence>
<organism evidence="15 16">
    <name type="scientific">Candidatus Ruthenibacterium avium</name>
    <dbReference type="NCBI Taxonomy" id="2838751"/>
    <lineage>
        <taxon>Bacteria</taxon>
        <taxon>Bacillati</taxon>
        <taxon>Bacillota</taxon>
        <taxon>Clostridia</taxon>
        <taxon>Eubacteriales</taxon>
        <taxon>Oscillospiraceae</taxon>
        <taxon>Ruthenibacterium</taxon>
    </lineage>
</organism>
<evidence type="ECO:0000256" key="8">
    <source>
        <dbReference type="ARBA" id="ARBA00022605"/>
    </source>
</evidence>
<evidence type="ECO:0000256" key="14">
    <source>
        <dbReference type="RuleBase" id="RU003658"/>
    </source>
</evidence>
<dbReference type="Proteomes" id="UP000824209">
    <property type="component" value="Unassembled WGS sequence"/>
</dbReference>
<evidence type="ECO:0000256" key="10">
    <source>
        <dbReference type="ARBA" id="ARBA00023235"/>
    </source>
</evidence>
<dbReference type="AlphaFoldDB" id="A0A9D2S2Y4"/>
<dbReference type="Pfam" id="PF00977">
    <property type="entry name" value="His_biosynth"/>
    <property type="match status" value="1"/>
</dbReference>
<accession>A0A9D2S2Y4</accession>
<keyword evidence="9 12" id="KW-0368">Histidine biosynthesis</keyword>
<name>A0A9D2S2Y4_9FIRM</name>
<proteinExistence type="inferred from homology"/>
<evidence type="ECO:0000313" key="15">
    <source>
        <dbReference type="EMBL" id="HJB40760.1"/>
    </source>
</evidence>
<reference evidence="15" key="1">
    <citation type="journal article" date="2021" name="PeerJ">
        <title>Extensive microbial diversity within the chicken gut microbiome revealed by metagenomics and culture.</title>
        <authorList>
            <person name="Gilroy R."/>
            <person name="Ravi A."/>
            <person name="Getino M."/>
            <person name="Pursley I."/>
            <person name="Horton D.L."/>
            <person name="Alikhan N.F."/>
            <person name="Baker D."/>
            <person name="Gharbi K."/>
            <person name="Hall N."/>
            <person name="Watson M."/>
            <person name="Adriaenssens E.M."/>
            <person name="Foster-Nyarko E."/>
            <person name="Jarju S."/>
            <person name="Secka A."/>
            <person name="Antonio M."/>
            <person name="Oren A."/>
            <person name="Chaudhuri R.R."/>
            <person name="La Ragione R."/>
            <person name="Hildebrand F."/>
            <person name="Pallen M.J."/>
        </authorList>
    </citation>
    <scope>NUCLEOTIDE SEQUENCE</scope>
    <source>
        <strain evidence="15">ChiBcec8-14828</strain>
    </source>
</reference>
<dbReference type="CDD" id="cd04732">
    <property type="entry name" value="HisA"/>
    <property type="match status" value="1"/>
</dbReference>
<sequence length="237" mass="25857">MILLPAIDLYEKKAVRLVRGDYRQMTVYSEYPQEQAKTFAQQGASWLHVVDLEGAKDGTTPNFSVVAEICRTSGLRVEIGGGIRDTDTIARYLDAGAERVILGTKAVSDPDFLEHAVRTFHSHIAVGVDILEGCIATHGWQEKSTQPVEQFFERLCKLGVKTAICTDISKDGMLAGTNLDLYKDLSKRFSLDLIASGGVSSLEDIRGLKQMGLYGAILGKALYTGALSLQDALKEVT</sequence>
<evidence type="ECO:0000313" key="16">
    <source>
        <dbReference type="Proteomes" id="UP000824209"/>
    </source>
</evidence>
<evidence type="ECO:0000256" key="7">
    <source>
        <dbReference type="ARBA" id="ARBA00022490"/>
    </source>
</evidence>
<comment type="subcellular location">
    <subcellularLocation>
        <location evidence="2 12 14">Cytoplasm</location>
    </subcellularLocation>
</comment>